<dbReference type="GO" id="GO:0008360">
    <property type="term" value="P:regulation of cell shape"/>
    <property type="evidence" value="ECO:0007669"/>
    <property type="project" value="UniProtKB-KW"/>
</dbReference>
<keyword evidence="4 16" id="KW-0132">Cell division</keyword>
<evidence type="ECO:0000256" key="8">
    <source>
        <dbReference type="ARBA" id="ARBA00022801"/>
    </source>
</evidence>
<evidence type="ECO:0000256" key="1">
    <source>
        <dbReference type="ARBA" id="ARBA00004370"/>
    </source>
</evidence>
<dbReference type="Gene3D" id="3.90.1310.10">
    <property type="entry name" value="Penicillin-binding protein 2a (Domain 2)"/>
    <property type="match status" value="1"/>
</dbReference>
<evidence type="ECO:0000256" key="5">
    <source>
        <dbReference type="ARBA" id="ARBA00022645"/>
    </source>
</evidence>
<sequence>MLKFGKNKIPELFKRSRENAYSRHYSSPVLHVQIPRWRARVLFVLISLGFLAVIGKALYIQIMSTEFLQAEGEKRFERTLQLPATRGLITDRNGEFLATSTPAVAVWSIPEETSKASVQQLGALAKLLDMPLKDLQERLKNLDKTFVYLKRQIPTDIGKQIKELGVPGIHSLPESKRSYPQGPVTAHVVGFTNIEDRGIEGIELQMNDSLQGKPGLRRVLRDRIGRIIEDVQEVEPATDGADVMLTIDGHIQLLTAQALEKAMKKHEAESAGAVVIDTQNGEILAMVSVPSYDPNEQSERKGPELRNRVITDTFEPGSIIKPLVAALALDAGIITKNTLFNTGTGSYRYQGATITDVSSRNGTLNVSGILRRSSNIGMTMIAERLRSEQMWTVFNALGFGQVPNTGFPGAASGRVRPWERWKLIEKATMSYGYGLSVSLLQIAKAFTTLARDGDMISLSLIKNDKKPTSIQIYKPQTARDVRAMLEESAGPEGNKIQAMVNGYRIGGKSGTARQIVNGRYSRSDYRGSFVAVAPISKPRVVVAVTVNRPKKGGYYGTLTAGPVAAEIIEGTLKYLTVQPDLPVEPALEAKNPNTTSRRNRG</sequence>
<organism evidence="19 20">
    <name type="scientific">Advenella faeciporci</name>
    <dbReference type="NCBI Taxonomy" id="797535"/>
    <lineage>
        <taxon>Bacteria</taxon>
        <taxon>Pseudomonadati</taxon>
        <taxon>Pseudomonadota</taxon>
        <taxon>Betaproteobacteria</taxon>
        <taxon>Burkholderiales</taxon>
        <taxon>Alcaligenaceae</taxon>
    </lineage>
</organism>
<evidence type="ECO:0000256" key="11">
    <source>
        <dbReference type="ARBA" id="ARBA00022989"/>
    </source>
</evidence>
<evidence type="ECO:0000256" key="16">
    <source>
        <dbReference type="HAMAP-Rule" id="MF_02080"/>
    </source>
</evidence>
<dbReference type="InterPro" id="IPR037532">
    <property type="entry name" value="FtsI_transpept"/>
</dbReference>
<keyword evidence="20" id="KW-1185">Reference proteome</keyword>
<keyword evidence="14 16" id="KW-0131">Cell cycle</keyword>
<evidence type="ECO:0000256" key="10">
    <source>
        <dbReference type="ARBA" id="ARBA00022984"/>
    </source>
</evidence>
<comment type="function">
    <text evidence="16">Catalyzes cross-linking of the peptidoglycan cell wall at the division septum.</text>
</comment>
<keyword evidence="5 16" id="KW-0121">Carboxypeptidase</keyword>
<keyword evidence="11 16" id="KW-1133">Transmembrane helix</keyword>
<dbReference type="GO" id="GO:0000917">
    <property type="term" value="P:division septum assembly"/>
    <property type="evidence" value="ECO:0007669"/>
    <property type="project" value="UniProtKB-KW"/>
</dbReference>
<dbReference type="GO" id="GO:0008658">
    <property type="term" value="F:penicillin binding"/>
    <property type="evidence" value="ECO:0007669"/>
    <property type="project" value="InterPro"/>
</dbReference>
<feature type="transmembrane region" description="Helical" evidence="16">
    <location>
        <begin position="41"/>
        <end position="60"/>
    </location>
</feature>
<dbReference type="PANTHER" id="PTHR30627">
    <property type="entry name" value="PEPTIDOGLYCAN D,D-TRANSPEPTIDASE"/>
    <property type="match status" value="1"/>
</dbReference>
<keyword evidence="8 16" id="KW-0378">Hydrolase</keyword>
<feature type="active site" description="Acyl-ester intermediate" evidence="16">
    <location>
        <position position="318"/>
    </location>
</feature>
<dbReference type="Gene3D" id="3.30.450.330">
    <property type="match status" value="1"/>
</dbReference>
<dbReference type="GO" id="GO:0009252">
    <property type="term" value="P:peptidoglycan biosynthetic process"/>
    <property type="evidence" value="ECO:0007669"/>
    <property type="project" value="UniProtKB-UniRule"/>
</dbReference>
<evidence type="ECO:0000259" key="18">
    <source>
        <dbReference type="Pfam" id="PF03717"/>
    </source>
</evidence>
<evidence type="ECO:0000256" key="3">
    <source>
        <dbReference type="ARBA" id="ARBA00022519"/>
    </source>
</evidence>
<keyword evidence="7 16" id="KW-0812">Transmembrane</keyword>
<comment type="catalytic activity">
    <reaction evidence="16">
        <text>Preferential cleavage: (Ac)2-L-Lys-D-Ala-|-D-Ala. Also transpeptidation of peptidyl-alanyl moieties that are N-acyl substituents of D-alanine.</text>
        <dbReference type="EC" id="3.4.16.4"/>
    </reaction>
</comment>
<dbReference type="GO" id="GO:0005886">
    <property type="term" value="C:plasma membrane"/>
    <property type="evidence" value="ECO:0007669"/>
    <property type="project" value="UniProtKB-SubCell"/>
</dbReference>
<dbReference type="InterPro" id="IPR005311">
    <property type="entry name" value="PBP_dimer"/>
</dbReference>
<evidence type="ECO:0000256" key="15">
    <source>
        <dbReference type="ARBA" id="ARBA00023316"/>
    </source>
</evidence>
<dbReference type="InterPro" id="IPR012338">
    <property type="entry name" value="Beta-lactam/transpept-like"/>
</dbReference>
<dbReference type="RefSeq" id="WP_189385396.1">
    <property type="nucleotide sequence ID" value="NZ_BAABFY010000050.1"/>
</dbReference>
<dbReference type="GO" id="GO:0043093">
    <property type="term" value="P:FtsZ-dependent cytokinesis"/>
    <property type="evidence" value="ECO:0007669"/>
    <property type="project" value="UniProtKB-UniRule"/>
</dbReference>
<keyword evidence="3 16" id="KW-0997">Cell inner membrane</keyword>
<comment type="pathway">
    <text evidence="16">Cell wall biogenesis; peptidoglycan biosynthesis.</text>
</comment>
<dbReference type="Proteomes" id="UP000608345">
    <property type="component" value="Unassembled WGS sequence"/>
</dbReference>
<dbReference type="Pfam" id="PF03717">
    <property type="entry name" value="PBP_dimer"/>
    <property type="match status" value="1"/>
</dbReference>
<evidence type="ECO:0000256" key="12">
    <source>
        <dbReference type="ARBA" id="ARBA00023136"/>
    </source>
</evidence>
<dbReference type="InterPro" id="IPR001460">
    <property type="entry name" value="PCN-bd_Tpept"/>
</dbReference>
<dbReference type="PANTHER" id="PTHR30627:SF1">
    <property type="entry name" value="PEPTIDOGLYCAN D,D-TRANSPEPTIDASE FTSI"/>
    <property type="match status" value="1"/>
</dbReference>
<evidence type="ECO:0000256" key="4">
    <source>
        <dbReference type="ARBA" id="ARBA00022618"/>
    </source>
</evidence>
<keyword evidence="9 16" id="KW-0133">Cell shape</keyword>
<dbReference type="InterPro" id="IPR036138">
    <property type="entry name" value="PBP_dimer_sf"/>
</dbReference>
<dbReference type="GO" id="GO:0006508">
    <property type="term" value="P:proteolysis"/>
    <property type="evidence" value="ECO:0007669"/>
    <property type="project" value="UniProtKB-KW"/>
</dbReference>
<feature type="domain" description="Penicillin-binding protein transpeptidase" evidence="17">
    <location>
        <begin position="272"/>
        <end position="569"/>
    </location>
</feature>
<dbReference type="GO" id="GO:0071555">
    <property type="term" value="P:cell wall organization"/>
    <property type="evidence" value="ECO:0007669"/>
    <property type="project" value="UniProtKB-KW"/>
</dbReference>
<comment type="similarity">
    <text evidence="16">Belongs to the transpeptidase family. FtsI subfamily.</text>
</comment>
<feature type="domain" description="Penicillin-binding protein dimerisation" evidence="18">
    <location>
        <begin position="82"/>
        <end position="231"/>
    </location>
</feature>
<proteinExistence type="inferred from homology"/>
<evidence type="ECO:0000256" key="2">
    <source>
        <dbReference type="ARBA" id="ARBA00022475"/>
    </source>
</evidence>
<dbReference type="Gene3D" id="1.10.150.770">
    <property type="match status" value="1"/>
</dbReference>
<name>A0A918JP06_9BURK</name>
<evidence type="ECO:0000256" key="13">
    <source>
        <dbReference type="ARBA" id="ARBA00023210"/>
    </source>
</evidence>
<reference evidence="19" key="2">
    <citation type="submission" date="2020-09" db="EMBL/GenBank/DDBJ databases">
        <authorList>
            <person name="Sun Q."/>
            <person name="Kim S."/>
        </authorList>
    </citation>
    <scope>NUCLEOTIDE SEQUENCE</scope>
    <source>
        <strain evidence="19">KCTC 23732</strain>
    </source>
</reference>
<dbReference type="GO" id="GO:0009002">
    <property type="term" value="F:serine-type D-Ala-D-Ala carboxypeptidase activity"/>
    <property type="evidence" value="ECO:0007669"/>
    <property type="project" value="UniProtKB-UniRule"/>
</dbReference>
<dbReference type="AlphaFoldDB" id="A0A918JP06"/>
<reference evidence="19" key="1">
    <citation type="journal article" date="2014" name="Int. J. Syst. Evol. Microbiol.">
        <title>Complete genome sequence of Corynebacterium casei LMG S-19264T (=DSM 44701T), isolated from a smear-ripened cheese.</title>
        <authorList>
            <consortium name="US DOE Joint Genome Institute (JGI-PGF)"/>
            <person name="Walter F."/>
            <person name="Albersmeier A."/>
            <person name="Kalinowski J."/>
            <person name="Ruckert C."/>
        </authorList>
    </citation>
    <scope>NUCLEOTIDE SEQUENCE</scope>
    <source>
        <strain evidence="19">KCTC 23732</strain>
    </source>
</reference>
<evidence type="ECO:0000256" key="14">
    <source>
        <dbReference type="ARBA" id="ARBA00023306"/>
    </source>
</evidence>
<dbReference type="SUPFAM" id="SSF56601">
    <property type="entry name" value="beta-lactamase/transpeptidase-like"/>
    <property type="match status" value="1"/>
</dbReference>
<keyword evidence="6 16" id="KW-0645">Protease</keyword>
<gene>
    <name evidence="16 19" type="primary">ftsI</name>
    <name evidence="19" type="ORF">GCM10011450_20420</name>
</gene>
<protein>
    <recommendedName>
        <fullName evidence="16">Peptidoglycan D,D-transpeptidase FtsI</fullName>
        <ecNumber evidence="16">3.4.16.4</ecNumber>
    </recommendedName>
    <alternativeName>
        <fullName evidence="16">Penicillin-binding protein 3</fullName>
        <shortName evidence="16">PBP-3</shortName>
    </alternativeName>
</protein>
<keyword evidence="10 16" id="KW-0573">Peptidoglycan synthesis</keyword>
<comment type="caution">
    <text evidence="19">The sequence shown here is derived from an EMBL/GenBank/DDBJ whole genome shotgun (WGS) entry which is preliminary data.</text>
</comment>
<keyword evidence="15 16" id="KW-0961">Cell wall biogenesis/degradation</keyword>
<evidence type="ECO:0000256" key="9">
    <source>
        <dbReference type="ARBA" id="ARBA00022960"/>
    </source>
</evidence>
<evidence type="ECO:0000256" key="6">
    <source>
        <dbReference type="ARBA" id="ARBA00022670"/>
    </source>
</evidence>
<evidence type="ECO:0000313" key="20">
    <source>
        <dbReference type="Proteomes" id="UP000608345"/>
    </source>
</evidence>
<dbReference type="GO" id="GO:0008955">
    <property type="term" value="F:peptidoglycan glycosyltransferase activity"/>
    <property type="evidence" value="ECO:0007669"/>
    <property type="project" value="InterPro"/>
</dbReference>
<dbReference type="InterPro" id="IPR050515">
    <property type="entry name" value="Beta-lactam/transpept"/>
</dbReference>
<dbReference type="SUPFAM" id="SSF56519">
    <property type="entry name" value="Penicillin binding protein dimerisation domain"/>
    <property type="match status" value="1"/>
</dbReference>
<evidence type="ECO:0000313" key="19">
    <source>
        <dbReference type="EMBL" id="GGW90132.1"/>
    </source>
</evidence>
<accession>A0A918JP06</accession>
<keyword evidence="2 16" id="KW-1003">Cell membrane</keyword>
<dbReference type="Gene3D" id="3.40.710.10">
    <property type="entry name" value="DD-peptidase/beta-lactamase superfamily"/>
    <property type="match status" value="1"/>
</dbReference>
<dbReference type="EMBL" id="BMYS01000015">
    <property type="protein sequence ID" value="GGW90132.1"/>
    <property type="molecule type" value="Genomic_DNA"/>
</dbReference>
<dbReference type="HAMAP" id="MF_02080">
    <property type="entry name" value="FtsI_transpept"/>
    <property type="match status" value="1"/>
</dbReference>
<keyword evidence="13 16" id="KW-0717">Septation</keyword>
<dbReference type="Pfam" id="PF00905">
    <property type="entry name" value="Transpeptidase"/>
    <property type="match status" value="1"/>
</dbReference>
<evidence type="ECO:0000256" key="7">
    <source>
        <dbReference type="ARBA" id="ARBA00022692"/>
    </source>
</evidence>
<evidence type="ECO:0000259" key="17">
    <source>
        <dbReference type="Pfam" id="PF00905"/>
    </source>
</evidence>
<dbReference type="EC" id="3.4.16.4" evidence="16"/>
<keyword evidence="12 16" id="KW-0472">Membrane</keyword>
<comment type="subcellular location">
    <subcellularLocation>
        <location evidence="16">Cell inner membrane</location>
        <topology evidence="16">Single-pass membrane protein</topology>
    </subcellularLocation>
    <subcellularLocation>
        <location evidence="1">Membrane</location>
    </subcellularLocation>
</comment>